<name>A0A9R1XFZ5_LACSA</name>
<proteinExistence type="predicted"/>
<evidence type="ECO:0000313" key="6">
    <source>
        <dbReference type="Proteomes" id="UP000235145"/>
    </source>
</evidence>
<evidence type="ECO:0000256" key="2">
    <source>
        <dbReference type="ARBA" id="ARBA00022771"/>
    </source>
</evidence>
<sequence length="85" mass="10314">MKQIYGPWMDQCVVNLLQRTCSCRKWEITGIPSKHVVTAMNDKIDNREECCDPQDCVHNYYKFSTWEEMYYKFKVGRQKKKRKRA</sequence>
<dbReference type="PANTHER" id="PTHR31973">
    <property type="entry name" value="POLYPROTEIN, PUTATIVE-RELATED"/>
    <property type="match status" value="1"/>
</dbReference>
<evidence type="ECO:0000313" key="5">
    <source>
        <dbReference type="EMBL" id="KAJ0208714.1"/>
    </source>
</evidence>
<keyword evidence="1" id="KW-0479">Metal-binding</keyword>
<protein>
    <recommendedName>
        <fullName evidence="4">Zinc finger PMZ-type domain-containing protein</fullName>
    </recommendedName>
</protein>
<evidence type="ECO:0000256" key="3">
    <source>
        <dbReference type="ARBA" id="ARBA00022833"/>
    </source>
</evidence>
<feature type="domain" description="Zinc finger PMZ-type" evidence="4">
    <location>
        <begin position="19"/>
        <end position="46"/>
    </location>
</feature>
<keyword evidence="2" id="KW-0863">Zinc-finger</keyword>
<keyword evidence="6" id="KW-1185">Reference proteome</keyword>
<dbReference type="SMART" id="SM00575">
    <property type="entry name" value="ZnF_PMZ"/>
    <property type="match status" value="1"/>
</dbReference>
<dbReference type="AlphaFoldDB" id="A0A9R1XFZ5"/>
<evidence type="ECO:0000256" key="1">
    <source>
        <dbReference type="ARBA" id="ARBA00022723"/>
    </source>
</evidence>
<dbReference type="PANTHER" id="PTHR31973:SF190">
    <property type="entry name" value="MULE TRANSPOSASE DOMAIN-CONTAINING PROTEIN"/>
    <property type="match status" value="1"/>
</dbReference>
<evidence type="ECO:0000259" key="4">
    <source>
        <dbReference type="SMART" id="SM00575"/>
    </source>
</evidence>
<reference evidence="5 6" key="1">
    <citation type="journal article" date="2017" name="Nat. Commun.">
        <title>Genome assembly with in vitro proximity ligation data and whole-genome triplication in lettuce.</title>
        <authorList>
            <person name="Reyes-Chin-Wo S."/>
            <person name="Wang Z."/>
            <person name="Yang X."/>
            <person name="Kozik A."/>
            <person name="Arikit S."/>
            <person name="Song C."/>
            <person name="Xia L."/>
            <person name="Froenicke L."/>
            <person name="Lavelle D.O."/>
            <person name="Truco M.J."/>
            <person name="Xia R."/>
            <person name="Zhu S."/>
            <person name="Xu C."/>
            <person name="Xu H."/>
            <person name="Xu X."/>
            <person name="Cox K."/>
            <person name="Korf I."/>
            <person name="Meyers B.C."/>
            <person name="Michelmore R.W."/>
        </authorList>
    </citation>
    <scope>NUCLEOTIDE SEQUENCE [LARGE SCALE GENOMIC DNA]</scope>
    <source>
        <strain evidence="6">cv. Salinas</strain>
        <tissue evidence="5">Seedlings</tissue>
    </source>
</reference>
<dbReference type="InterPro" id="IPR006564">
    <property type="entry name" value="Znf_PMZ"/>
</dbReference>
<dbReference type="Pfam" id="PF04434">
    <property type="entry name" value="SWIM"/>
    <property type="match status" value="1"/>
</dbReference>
<dbReference type="InterPro" id="IPR007527">
    <property type="entry name" value="Znf_SWIM"/>
</dbReference>
<dbReference type="EMBL" id="NBSK02000004">
    <property type="protein sequence ID" value="KAJ0208714.1"/>
    <property type="molecule type" value="Genomic_DNA"/>
</dbReference>
<organism evidence="5 6">
    <name type="scientific">Lactuca sativa</name>
    <name type="common">Garden lettuce</name>
    <dbReference type="NCBI Taxonomy" id="4236"/>
    <lineage>
        <taxon>Eukaryota</taxon>
        <taxon>Viridiplantae</taxon>
        <taxon>Streptophyta</taxon>
        <taxon>Embryophyta</taxon>
        <taxon>Tracheophyta</taxon>
        <taxon>Spermatophyta</taxon>
        <taxon>Magnoliopsida</taxon>
        <taxon>eudicotyledons</taxon>
        <taxon>Gunneridae</taxon>
        <taxon>Pentapetalae</taxon>
        <taxon>asterids</taxon>
        <taxon>campanulids</taxon>
        <taxon>Asterales</taxon>
        <taxon>Asteraceae</taxon>
        <taxon>Cichorioideae</taxon>
        <taxon>Cichorieae</taxon>
        <taxon>Lactucinae</taxon>
        <taxon>Lactuca</taxon>
    </lineage>
</organism>
<accession>A0A9R1XFZ5</accession>
<gene>
    <name evidence="5" type="ORF">LSAT_V11C400180290</name>
</gene>
<comment type="caution">
    <text evidence="5">The sequence shown here is derived from an EMBL/GenBank/DDBJ whole genome shotgun (WGS) entry which is preliminary data.</text>
</comment>
<dbReference type="GO" id="GO:0008270">
    <property type="term" value="F:zinc ion binding"/>
    <property type="evidence" value="ECO:0007669"/>
    <property type="project" value="UniProtKB-KW"/>
</dbReference>
<keyword evidence="3" id="KW-0862">Zinc</keyword>
<dbReference type="Proteomes" id="UP000235145">
    <property type="component" value="Unassembled WGS sequence"/>
</dbReference>